<dbReference type="SUPFAM" id="SSF52402">
    <property type="entry name" value="Adenine nucleotide alpha hydrolases-like"/>
    <property type="match status" value="1"/>
</dbReference>
<protein>
    <recommendedName>
        <fullName evidence="3">Phosphoadenosine phosphosulphate reductase domain-containing protein</fullName>
    </recommendedName>
</protein>
<dbReference type="Pfam" id="PF01507">
    <property type="entry name" value="PAPS_reduct"/>
    <property type="match status" value="1"/>
</dbReference>
<reference evidence="4 5" key="1">
    <citation type="journal article" date="2019" name="Int. J. Syst. Evol. Microbiol.">
        <title>The Global Catalogue of Microorganisms (GCM) 10K type strain sequencing project: providing services to taxonomists for standard genome sequencing and annotation.</title>
        <authorList>
            <consortium name="The Broad Institute Genomics Platform"/>
            <consortium name="The Broad Institute Genome Sequencing Center for Infectious Disease"/>
            <person name="Wu L."/>
            <person name="Ma J."/>
        </authorList>
    </citation>
    <scope>NUCLEOTIDE SEQUENCE [LARGE SCALE GENOMIC DNA]</scope>
    <source>
        <strain evidence="4 5">JCM 16082</strain>
    </source>
</reference>
<dbReference type="InterPro" id="IPR014729">
    <property type="entry name" value="Rossmann-like_a/b/a_fold"/>
</dbReference>
<dbReference type="Proteomes" id="UP001500507">
    <property type="component" value="Unassembled WGS sequence"/>
</dbReference>
<comment type="caution">
    <text evidence="4">The sequence shown here is derived from an EMBL/GenBank/DDBJ whole genome shotgun (WGS) entry which is preliminary data.</text>
</comment>
<evidence type="ECO:0000256" key="2">
    <source>
        <dbReference type="ARBA" id="ARBA00024327"/>
    </source>
</evidence>
<dbReference type="PANTHER" id="PTHR46509">
    <property type="entry name" value="PHOSPHOADENOSINE PHOSPHOSULFATE REDUCTASE"/>
    <property type="match status" value="1"/>
</dbReference>
<feature type="domain" description="Phosphoadenosine phosphosulphate reductase" evidence="3">
    <location>
        <begin position="30"/>
        <end position="182"/>
    </location>
</feature>
<comment type="similarity">
    <text evidence="1">Belongs to the PAPS reductase family. CysH subfamily.</text>
</comment>
<organism evidence="4 5">
    <name type="scientific">Gangjinia marincola</name>
    <dbReference type="NCBI Taxonomy" id="578463"/>
    <lineage>
        <taxon>Bacteria</taxon>
        <taxon>Pseudomonadati</taxon>
        <taxon>Bacteroidota</taxon>
        <taxon>Flavobacteriia</taxon>
        <taxon>Flavobacteriales</taxon>
        <taxon>Flavobacteriaceae</taxon>
        <taxon>Gangjinia</taxon>
    </lineage>
</organism>
<evidence type="ECO:0000256" key="1">
    <source>
        <dbReference type="ARBA" id="ARBA00009732"/>
    </source>
</evidence>
<evidence type="ECO:0000313" key="4">
    <source>
        <dbReference type="EMBL" id="GAA0873490.1"/>
    </source>
</evidence>
<sequence>MLHLDELNERFRHQSPQEIIAFALSNAKRPILTTNFGPYAVTLVHAMHTQQKDIPVIWVKTGFNTKATLSHAQELIQKYDIDIKTYQSVIFPHHLTKLLGGIPKINTKQHSVFTEIIKLAPFRKALGDHQPDVWFTNLRKGKTAYRESIDIFSYNQEGILKVCPFYYFDEVDLEVYMNTHQLATEFDYYDPTKVLEHRECGIHL</sequence>
<dbReference type="InterPro" id="IPR002500">
    <property type="entry name" value="PAPS_reduct_dom"/>
</dbReference>
<dbReference type="PANTHER" id="PTHR46509:SF1">
    <property type="entry name" value="PHOSPHOADENOSINE PHOSPHOSULFATE REDUCTASE"/>
    <property type="match status" value="1"/>
</dbReference>
<dbReference type="RefSeq" id="WP_343768585.1">
    <property type="nucleotide sequence ID" value="NZ_BAAAFG010000016.1"/>
</dbReference>
<evidence type="ECO:0000313" key="5">
    <source>
        <dbReference type="Proteomes" id="UP001500507"/>
    </source>
</evidence>
<name>A0ABN1MJU3_9FLAO</name>
<gene>
    <name evidence="4" type="ORF">GCM10009117_26370</name>
</gene>
<keyword evidence="5" id="KW-1185">Reference proteome</keyword>
<proteinExistence type="inferred from homology"/>
<comment type="pathway">
    <text evidence="2">Sulfur metabolism; hydrogen sulfide biosynthesis; sulfite from sulfate.</text>
</comment>
<evidence type="ECO:0000259" key="3">
    <source>
        <dbReference type="Pfam" id="PF01507"/>
    </source>
</evidence>
<accession>A0ABN1MJU3</accession>
<dbReference type="EMBL" id="BAAAFG010000016">
    <property type="protein sequence ID" value="GAA0873490.1"/>
    <property type="molecule type" value="Genomic_DNA"/>
</dbReference>
<dbReference type="Gene3D" id="3.40.50.620">
    <property type="entry name" value="HUPs"/>
    <property type="match status" value="1"/>
</dbReference>